<dbReference type="Pfam" id="PF13190">
    <property type="entry name" value="PDGLE"/>
    <property type="match status" value="1"/>
</dbReference>
<feature type="domain" description="PDGLE" evidence="7">
    <location>
        <begin position="9"/>
        <end position="98"/>
    </location>
</feature>
<feature type="transmembrane region" description="Helical" evidence="6">
    <location>
        <begin position="75"/>
        <end position="96"/>
    </location>
</feature>
<dbReference type="GO" id="GO:0005886">
    <property type="term" value="C:plasma membrane"/>
    <property type="evidence" value="ECO:0007669"/>
    <property type="project" value="UniProtKB-SubCell"/>
</dbReference>
<keyword evidence="2" id="KW-1003">Cell membrane</keyword>
<dbReference type="InterPro" id="IPR025937">
    <property type="entry name" value="PDGLE_dom"/>
</dbReference>
<keyword evidence="9" id="KW-1185">Reference proteome</keyword>
<keyword evidence="3 6" id="KW-0812">Transmembrane</keyword>
<name>A0A285V6H2_9ACTN</name>
<keyword evidence="4 6" id="KW-1133">Transmembrane helix</keyword>
<evidence type="ECO:0000256" key="4">
    <source>
        <dbReference type="ARBA" id="ARBA00022989"/>
    </source>
</evidence>
<sequence>MTSRRRTTGFLLVGLLVALVVAGIGSYYASSSPDGLEWSAEKEGFLDTAEDSATADSPLADYSVSGVDDGRLSGGLAGVIGVAVTLVLAGGITLLVRRRHDTADEHADADAGPPPTSRS</sequence>
<reference evidence="9" key="1">
    <citation type="submission" date="2017-08" db="EMBL/GenBank/DDBJ databases">
        <authorList>
            <person name="Varghese N."/>
            <person name="Submissions S."/>
        </authorList>
    </citation>
    <scope>NUCLEOTIDE SEQUENCE [LARGE SCALE GENOMIC DNA]</scope>
    <source>
        <strain evidence="9">DSM 4725</strain>
    </source>
</reference>
<evidence type="ECO:0000256" key="6">
    <source>
        <dbReference type="SAM" id="Phobius"/>
    </source>
</evidence>
<comment type="subcellular location">
    <subcellularLocation>
        <location evidence="1">Cell membrane</location>
    </subcellularLocation>
</comment>
<keyword evidence="5 6" id="KW-0472">Membrane</keyword>
<feature type="transmembrane region" description="Helical" evidence="6">
    <location>
        <begin position="9"/>
        <end position="29"/>
    </location>
</feature>
<dbReference type="RefSeq" id="WP_176522870.1">
    <property type="nucleotide sequence ID" value="NZ_OBQI01000002.1"/>
</dbReference>
<dbReference type="Proteomes" id="UP000219435">
    <property type="component" value="Unassembled WGS sequence"/>
</dbReference>
<gene>
    <name evidence="8" type="ORF">SAMN05660748_1341</name>
</gene>
<dbReference type="AlphaFoldDB" id="A0A285V6H2"/>
<evidence type="ECO:0000259" key="7">
    <source>
        <dbReference type="Pfam" id="PF13190"/>
    </source>
</evidence>
<evidence type="ECO:0000313" key="8">
    <source>
        <dbReference type="EMBL" id="SOC48636.1"/>
    </source>
</evidence>
<proteinExistence type="predicted"/>
<organism evidence="8 9">
    <name type="scientific">Blastococcus aggregatus</name>
    <dbReference type="NCBI Taxonomy" id="38502"/>
    <lineage>
        <taxon>Bacteria</taxon>
        <taxon>Bacillati</taxon>
        <taxon>Actinomycetota</taxon>
        <taxon>Actinomycetes</taxon>
        <taxon>Geodermatophilales</taxon>
        <taxon>Geodermatophilaceae</taxon>
        <taxon>Blastococcus</taxon>
    </lineage>
</organism>
<dbReference type="EMBL" id="OBQI01000002">
    <property type="protein sequence ID" value="SOC48636.1"/>
    <property type="molecule type" value="Genomic_DNA"/>
</dbReference>
<accession>A0A285V6H2</accession>
<evidence type="ECO:0000256" key="3">
    <source>
        <dbReference type="ARBA" id="ARBA00022692"/>
    </source>
</evidence>
<evidence type="ECO:0000313" key="9">
    <source>
        <dbReference type="Proteomes" id="UP000219435"/>
    </source>
</evidence>
<protein>
    <submittedName>
        <fullName evidence="8">Cobalt/nickel transport protein</fullName>
    </submittedName>
</protein>
<evidence type="ECO:0000256" key="2">
    <source>
        <dbReference type="ARBA" id="ARBA00022475"/>
    </source>
</evidence>
<evidence type="ECO:0000256" key="1">
    <source>
        <dbReference type="ARBA" id="ARBA00004236"/>
    </source>
</evidence>
<evidence type="ECO:0000256" key="5">
    <source>
        <dbReference type="ARBA" id="ARBA00023136"/>
    </source>
</evidence>